<evidence type="ECO:0000313" key="1">
    <source>
        <dbReference type="EMBL" id="KJY60193.1"/>
    </source>
</evidence>
<evidence type="ECO:0000313" key="2">
    <source>
        <dbReference type="Proteomes" id="UP000033682"/>
    </source>
</evidence>
<dbReference type="InterPro" id="IPR011664">
    <property type="entry name" value="Abi_system_AbiD/AbiF-like"/>
</dbReference>
<keyword evidence="2" id="KW-1185">Reference proteome</keyword>
<dbReference type="EMBL" id="JXLG01000009">
    <property type="protein sequence ID" value="KJY60193.1"/>
    <property type="molecule type" value="Genomic_DNA"/>
</dbReference>
<dbReference type="PATRIC" id="fig|303541.3.peg.1301"/>
<dbReference type="RefSeq" id="WP_046307610.1">
    <property type="nucleotide sequence ID" value="NZ_KQ034000.1"/>
</dbReference>
<dbReference type="AlphaFoldDB" id="A0A0F4LPF2"/>
<dbReference type="HOGENOM" id="CLU_044962_2_0_9"/>
<gene>
    <name evidence="1" type="ORF">JF72_11370</name>
</gene>
<accession>A0A0F4LPF2</accession>
<dbReference type="Pfam" id="PF07751">
    <property type="entry name" value="Abi_2"/>
    <property type="match status" value="1"/>
</dbReference>
<dbReference type="PIRSF" id="PIRSF034934">
    <property type="entry name" value="AbiF_AbiD"/>
    <property type="match status" value="1"/>
</dbReference>
<protein>
    <submittedName>
        <fullName evidence="1">Abi-like family protein</fullName>
    </submittedName>
</protein>
<dbReference type="InterPro" id="IPR017034">
    <property type="entry name" value="Abi_system_AbiD/AbiF"/>
</dbReference>
<name>A0A0F4LPF2_9LACO</name>
<dbReference type="Proteomes" id="UP000033682">
    <property type="component" value="Unassembled WGS sequence"/>
</dbReference>
<proteinExistence type="predicted"/>
<reference evidence="1 2" key="1">
    <citation type="submission" date="2015-01" db="EMBL/GenBank/DDBJ databases">
        <title>Comparative genomics of the lactic acid bacteria isolated from the honey bee gut.</title>
        <authorList>
            <person name="Ellegaard K.M."/>
            <person name="Tamarit D."/>
            <person name="Javelind E."/>
            <person name="Olofsson T."/>
            <person name="Andersson S.G."/>
            <person name="Vasquez A."/>
        </authorList>
    </citation>
    <scope>NUCLEOTIDE SEQUENCE [LARGE SCALE GENOMIC DNA]</scope>
    <source>
        <strain evidence="1 2">Hma11</strain>
    </source>
</reference>
<comment type="caution">
    <text evidence="1">The sequence shown here is derived from an EMBL/GenBank/DDBJ whole genome shotgun (WGS) entry which is preliminary data.</text>
</comment>
<sequence length="323" mass="37733">MTQKREFKTIREQIEILEGRGLIIDDKEKAEQYLLTNNYYNIINGYSKYFQKSPDSDVYVDGANFNEVFKLYFFDKEIKHLLLNAILSAEHHLKSILAHRFAEKYPNKRYAYLCAECYKQDKTLNIIYTISKISNVINKNINGGNNSISYYVNKYNDVPIWVIVDYLNFGDLRSIISCLPETVQNKISLDLCSFIKENILDFEGLFSPENMNSFIRNIHEVRNICAHNNRLLDFKCRASSKFFMPLHSKYDISKTDNRTTVYTTFLSLQCFLTKTEYGVLNNSIRKRARNLNKHLKSIGINDILQLLGFPSDWNTLPTIPQDS</sequence>
<organism evidence="1 2">
    <name type="scientific">Lactobacillus apis</name>
    <dbReference type="NCBI Taxonomy" id="303541"/>
    <lineage>
        <taxon>Bacteria</taxon>
        <taxon>Bacillati</taxon>
        <taxon>Bacillota</taxon>
        <taxon>Bacilli</taxon>
        <taxon>Lactobacillales</taxon>
        <taxon>Lactobacillaceae</taxon>
        <taxon>Lactobacillus</taxon>
    </lineage>
</organism>